<dbReference type="Proteomes" id="UP001304895">
    <property type="component" value="Unassembled WGS sequence"/>
</dbReference>
<dbReference type="EMBL" id="MU853402">
    <property type="protein sequence ID" value="KAK4137687.1"/>
    <property type="molecule type" value="Genomic_DNA"/>
</dbReference>
<evidence type="ECO:0000313" key="2">
    <source>
        <dbReference type="EMBL" id="KAK4137687.1"/>
    </source>
</evidence>
<name>A0AAN6UR65_9PEZI</name>
<proteinExistence type="predicted"/>
<comment type="caution">
    <text evidence="2">The sequence shown here is derived from an EMBL/GenBank/DDBJ whole genome shotgun (WGS) entry which is preliminary data.</text>
</comment>
<evidence type="ECO:0000313" key="3">
    <source>
        <dbReference type="Proteomes" id="UP001304895"/>
    </source>
</evidence>
<dbReference type="AlphaFoldDB" id="A0AAN6UR65"/>
<reference evidence="2" key="2">
    <citation type="submission" date="2023-05" db="EMBL/GenBank/DDBJ databases">
        <authorList>
            <consortium name="Lawrence Berkeley National Laboratory"/>
            <person name="Steindorff A."/>
            <person name="Hensen N."/>
            <person name="Bonometti L."/>
            <person name="Westerberg I."/>
            <person name="Brannstrom I.O."/>
            <person name="Guillou S."/>
            <person name="Cros-Aarteil S."/>
            <person name="Calhoun S."/>
            <person name="Haridas S."/>
            <person name="Kuo A."/>
            <person name="Mondo S."/>
            <person name="Pangilinan J."/>
            <person name="Riley R."/>
            <person name="Labutti K."/>
            <person name="Andreopoulos B."/>
            <person name="Lipzen A."/>
            <person name="Chen C."/>
            <person name="Yanf M."/>
            <person name="Daum C."/>
            <person name="Ng V."/>
            <person name="Clum A."/>
            <person name="Ohm R."/>
            <person name="Martin F."/>
            <person name="Silar P."/>
            <person name="Natvig D."/>
            <person name="Lalanne C."/>
            <person name="Gautier V."/>
            <person name="Ament-Velasquez S.L."/>
            <person name="Kruys A."/>
            <person name="Hutchinson M.I."/>
            <person name="Powell A.J."/>
            <person name="Barry K."/>
            <person name="Miller A.N."/>
            <person name="Grigoriev I.V."/>
            <person name="Debuchy R."/>
            <person name="Gladieux P."/>
            <person name="Thoren M.H."/>
            <person name="Johannesson H."/>
        </authorList>
    </citation>
    <scope>NUCLEOTIDE SEQUENCE</scope>
    <source>
        <strain evidence="2">CBS 123565</strain>
    </source>
</reference>
<evidence type="ECO:0000256" key="1">
    <source>
        <dbReference type="SAM" id="MobiDB-lite"/>
    </source>
</evidence>
<accession>A0AAN6UR65</accession>
<keyword evidence="3" id="KW-1185">Reference proteome</keyword>
<gene>
    <name evidence="2" type="ORF">BT67DRAFT_118125</name>
</gene>
<feature type="region of interest" description="Disordered" evidence="1">
    <location>
        <begin position="1"/>
        <end position="24"/>
    </location>
</feature>
<reference evidence="2" key="1">
    <citation type="journal article" date="2023" name="Mol. Phylogenet. Evol.">
        <title>Genome-scale phylogeny and comparative genomics of the fungal order Sordariales.</title>
        <authorList>
            <person name="Hensen N."/>
            <person name="Bonometti L."/>
            <person name="Westerberg I."/>
            <person name="Brannstrom I.O."/>
            <person name="Guillou S."/>
            <person name="Cros-Aarteil S."/>
            <person name="Calhoun S."/>
            <person name="Haridas S."/>
            <person name="Kuo A."/>
            <person name="Mondo S."/>
            <person name="Pangilinan J."/>
            <person name="Riley R."/>
            <person name="LaButti K."/>
            <person name="Andreopoulos B."/>
            <person name="Lipzen A."/>
            <person name="Chen C."/>
            <person name="Yan M."/>
            <person name="Daum C."/>
            <person name="Ng V."/>
            <person name="Clum A."/>
            <person name="Steindorff A."/>
            <person name="Ohm R.A."/>
            <person name="Martin F."/>
            <person name="Silar P."/>
            <person name="Natvig D.O."/>
            <person name="Lalanne C."/>
            <person name="Gautier V."/>
            <person name="Ament-Velasquez S.L."/>
            <person name="Kruys A."/>
            <person name="Hutchinson M.I."/>
            <person name="Powell A.J."/>
            <person name="Barry K."/>
            <person name="Miller A.N."/>
            <person name="Grigoriev I.V."/>
            <person name="Debuchy R."/>
            <person name="Gladieux P."/>
            <person name="Hiltunen Thoren M."/>
            <person name="Johannesson H."/>
        </authorList>
    </citation>
    <scope>NUCLEOTIDE SEQUENCE</scope>
    <source>
        <strain evidence="2">CBS 123565</strain>
    </source>
</reference>
<organism evidence="2 3">
    <name type="scientific">Trichocladium antarcticum</name>
    <dbReference type="NCBI Taxonomy" id="1450529"/>
    <lineage>
        <taxon>Eukaryota</taxon>
        <taxon>Fungi</taxon>
        <taxon>Dikarya</taxon>
        <taxon>Ascomycota</taxon>
        <taxon>Pezizomycotina</taxon>
        <taxon>Sordariomycetes</taxon>
        <taxon>Sordariomycetidae</taxon>
        <taxon>Sordariales</taxon>
        <taxon>Chaetomiaceae</taxon>
        <taxon>Trichocladium</taxon>
    </lineage>
</organism>
<sequence>MPKIKNAGSWSRANPPQIHHQNPRPVDANLAAQGSANLKKAQYTVNTLRVPAGCASHTRRLPWWSGYAPCHAPAAGQVARDKDAFSCWCGRDWPMPGKAGAGGRWGWRACGRSVREVARHLRTEMGCGRRAGLGWAGLGSAGPGRRRRRPARRDAPVGLGWGQVAPARTAEKMLHGQMFVSVGDSDASVAMR</sequence>
<protein>
    <submittedName>
        <fullName evidence="2">Uncharacterized protein</fullName>
    </submittedName>
</protein>
<feature type="region of interest" description="Disordered" evidence="1">
    <location>
        <begin position="140"/>
        <end position="159"/>
    </location>
</feature>